<keyword evidence="2" id="KW-1185">Reference proteome</keyword>
<protein>
    <submittedName>
        <fullName evidence="1">Uncharacterized protein</fullName>
    </submittedName>
</protein>
<dbReference type="InterPro" id="IPR053023">
    <property type="entry name" value="FLAP_modulator"/>
</dbReference>
<accession>A0ABU6R2R6</accession>
<dbReference type="Proteomes" id="UP001341840">
    <property type="component" value="Unassembled WGS sequence"/>
</dbReference>
<name>A0ABU6R2R6_9FABA</name>
<reference evidence="1 2" key="1">
    <citation type="journal article" date="2023" name="Plants (Basel)">
        <title>Bridging the Gap: Combining Genomics and Transcriptomics Approaches to Understand Stylosanthes scabra, an Orphan Legume from the Brazilian Caatinga.</title>
        <authorList>
            <person name="Ferreira-Neto J.R.C."/>
            <person name="da Silva M.D."/>
            <person name="Binneck E."/>
            <person name="de Melo N.F."/>
            <person name="da Silva R.H."/>
            <person name="de Melo A.L.T.M."/>
            <person name="Pandolfi V."/>
            <person name="Bustamante F.O."/>
            <person name="Brasileiro-Vidal A.C."/>
            <person name="Benko-Iseppon A.M."/>
        </authorList>
    </citation>
    <scope>NUCLEOTIDE SEQUENCE [LARGE SCALE GENOMIC DNA]</scope>
    <source>
        <tissue evidence="1">Leaves</tissue>
    </source>
</reference>
<dbReference type="EMBL" id="JASCZI010030218">
    <property type="protein sequence ID" value="MED6118682.1"/>
    <property type="molecule type" value="Genomic_DNA"/>
</dbReference>
<organism evidence="1 2">
    <name type="scientific">Stylosanthes scabra</name>
    <dbReference type="NCBI Taxonomy" id="79078"/>
    <lineage>
        <taxon>Eukaryota</taxon>
        <taxon>Viridiplantae</taxon>
        <taxon>Streptophyta</taxon>
        <taxon>Embryophyta</taxon>
        <taxon>Tracheophyta</taxon>
        <taxon>Spermatophyta</taxon>
        <taxon>Magnoliopsida</taxon>
        <taxon>eudicotyledons</taxon>
        <taxon>Gunneridae</taxon>
        <taxon>Pentapetalae</taxon>
        <taxon>rosids</taxon>
        <taxon>fabids</taxon>
        <taxon>Fabales</taxon>
        <taxon>Fabaceae</taxon>
        <taxon>Papilionoideae</taxon>
        <taxon>50 kb inversion clade</taxon>
        <taxon>dalbergioids sensu lato</taxon>
        <taxon>Dalbergieae</taxon>
        <taxon>Pterocarpus clade</taxon>
        <taxon>Stylosanthes</taxon>
    </lineage>
</organism>
<comment type="caution">
    <text evidence="1">The sequence shown here is derived from an EMBL/GenBank/DDBJ whole genome shotgun (WGS) entry which is preliminary data.</text>
</comment>
<dbReference type="InterPro" id="IPR010903">
    <property type="entry name" value="DUF1517"/>
</dbReference>
<dbReference type="PANTHER" id="PTHR33975">
    <property type="entry name" value="MYELIN-ASSOCIATED OLIGODENDROCYTE BASIC PROTEIN"/>
    <property type="match status" value="1"/>
</dbReference>
<evidence type="ECO:0000313" key="1">
    <source>
        <dbReference type="EMBL" id="MED6118682.1"/>
    </source>
</evidence>
<proteinExistence type="predicted"/>
<dbReference type="PANTHER" id="PTHR33975:SF5">
    <property type="entry name" value="PROTEIN, PUTATIVE-RELATED"/>
    <property type="match status" value="1"/>
</dbReference>
<gene>
    <name evidence="1" type="ORF">PIB30_005154</name>
</gene>
<dbReference type="Pfam" id="PF07466">
    <property type="entry name" value="DUF1517"/>
    <property type="match status" value="1"/>
</dbReference>
<evidence type="ECO:0000313" key="2">
    <source>
        <dbReference type="Proteomes" id="UP001341840"/>
    </source>
</evidence>
<sequence length="202" mass="22845">MSDELKVAILAGKKGSSIQRDLTRISQASDTSFPGRKSKLLEVDASFRRGDGEQSYIQLSYEEMSKLFDKEKLVNFDGKEKVSTRSQSAYVFINNDEYKMIDEKKAKKHNEEKSLVIDGFGNEYIVITILVAANGALRLPSINGVADLEKTLGMLRSIRSRYLLAVQMLWTTQKDDDTLSDDELIEDYPQLAKAMGNFKKKE</sequence>